<evidence type="ECO:0008006" key="4">
    <source>
        <dbReference type="Google" id="ProtNLM"/>
    </source>
</evidence>
<protein>
    <recommendedName>
        <fullName evidence="4">DUF4097 domain-containing protein</fullName>
    </recommendedName>
</protein>
<feature type="chain" id="PRO_5022733859" description="DUF4097 domain-containing protein" evidence="1">
    <location>
        <begin position="19"/>
        <end position="206"/>
    </location>
</feature>
<evidence type="ECO:0000313" key="2">
    <source>
        <dbReference type="EMBL" id="TXD95628.1"/>
    </source>
</evidence>
<dbReference type="RefSeq" id="WP_146928341.1">
    <property type="nucleotide sequence ID" value="NZ_CBCSHZ010000002.1"/>
</dbReference>
<name>A0A5C6ZY39_9FLAO</name>
<gene>
    <name evidence="2" type="ORF">ES724_00930</name>
</gene>
<dbReference type="AlphaFoldDB" id="A0A5C6ZY39"/>
<proteinExistence type="predicted"/>
<dbReference type="OrthoDB" id="1144071at2"/>
<reference evidence="2 3" key="1">
    <citation type="submission" date="2019-08" db="EMBL/GenBank/DDBJ databases">
        <title>Genome sequence of Gillisia hiemivivida IC154 (type strain).</title>
        <authorList>
            <person name="Bowman J.P."/>
        </authorList>
    </citation>
    <scope>NUCLEOTIDE SEQUENCE [LARGE SCALE GENOMIC DNA]</scope>
    <source>
        <strain evidence="2 3">IC154</strain>
    </source>
</reference>
<evidence type="ECO:0000256" key="1">
    <source>
        <dbReference type="SAM" id="SignalP"/>
    </source>
</evidence>
<keyword evidence="3" id="KW-1185">Reference proteome</keyword>
<sequence>MKFRLTFLIFLLSLVASAQKDTSKQLGVKEIESIYIDTDEVFKINIKTSTNSDLISISTHSEGEYFNDIALNTEVKENAIYLTTKFREILKSGFDKLSAHKVFSLEITLEIPEELRVFVKSNIASVEADGAYDFVQVQLNSGYCNLSNFTGNALVNTFNGAITIQTTDATVTASSRNGKVILPSIVIGKHVIKATSINGDIRIVEN</sequence>
<organism evidence="2 3">
    <name type="scientific">Gillisia hiemivivida</name>
    <dbReference type="NCBI Taxonomy" id="291190"/>
    <lineage>
        <taxon>Bacteria</taxon>
        <taxon>Pseudomonadati</taxon>
        <taxon>Bacteroidota</taxon>
        <taxon>Flavobacteriia</taxon>
        <taxon>Flavobacteriales</taxon>
        <taxon>Flavobacteriaceae</taxon>
        <taxon>Gillisia</taxon>
    </lineage>
</organism>
<evidence type="ECO:0000313" key="3">
    <source>
        <dbReference type="Proteomes" id="UP000321367"/>
    </source>
</evidence>
<comment type="caution">
    <text evidence="2">The sequence shown here is derived from an EMBL/GenBank/DDBJ whole genome shotgun (WGS) entry which is preliminary data.</text>
</comment>
<dbReference type="EMBL" id="VORY01000001">
    <property type="protein sequence ID" value="TXD95628.1"/>
    <property type="molecule type" value="Genomic_DNA"/>
</dbReference>
<accession>A0A5C6ZY39</accession>
<keyword evidence="1" id="KW-0732">Signal</keyword>
<feature type="signal peptide" evidence="1">
    <location>
        <begin position="1"/>
        <end position="18"/>
    </location>
</feature>
<dbReference type="Proteomes" id="UP000321367">
    <property type="component" value="Unassembled WGS sequence"/>
</dbReference>